<evidence type="ECO:0000256" key="2">
    <source>
        <dbReference type="ARBA" id="ARBA00023002"/>
    </source>
</evidence>
<sequence length="636" mass="69872">MFILPRPKERIGLFGYHSPFLILLTESLELVMDSQLHYQRVECKTIDGVAISALLWTTHEPAPAIIMTHGFNCVKEMILPDTAEAFHRAGYNVLLYDPRGVGASGGSPQNLLDPLQMAEDLSDILTYVESLPSVDKRRIVQWGVSFGAAAVVCSAAIDRRVGAVVLVGPLFRYVQPHKADAAFAELIQDRVSQLRGDGPRSVEIFTDTGDNMIGMSGAGGPGGLEAYNIVRAAKEYGYEGFRDTVSLQTYYKLALFRPLEYMDMIRAPLMMIIPELDDISPPDEQRMALAKVKSRRVEYLARGKGHLNIIAGEGSEEIVKATVEFLRALEPMFSHTSSYKVMAKQTWLITGCSSGFGEQFVRQLTALGDQVIATGRNAETKLAHLKDTGAVILDLDITVPQAEMDRKFAQALQAYGTIDVLINNAGFIQCGAVEELTQEELQLSIDTHLHGPLNLTRSALPHFREKKSGWLVYMSSQSGFIGEPGGTGYCASKFALEGAVESLSKELAWLAPGIKPLIIEAGLFDTEVMRNIHHPDSRVPFWKPLNDAARVRGEGNYQNPQGDTADMISKVIQIVKGTGVAEGREIPLRITFGSDCFDTVRDKLQALQKTYGEWEAVARSTDRAGARPPMPDIPTV</sequence>
<dbReference type="ESTHER" id="9pezi-a0a439d4t2">
    <property type="family name" value="Thiohydrolase"/>
</dbReference>
<feature type="domain" description="Serine aminopeptidase S33" evidence="3">
    <location>
        <begin position="60"/>
        <end position="298"/>
    </location>
</feature>
<dbReference type="CDD" id="cd05374">
    <property type="entry name" value="17beta-HSD-like_SDR_c"/>
    <property type="match status" value="1"/>
</dbReference>
<dbReference type="Gene3D" id="3.40.50.1820">
    <property type="entry name" value="alpha/beta hydrolase"/>
    <property type="match status" value="1"/>
</dbReference>
<organism evidence="4 5">
    <name type="scientific">Xylaria grammica</name>
    <dbReference type="NCBI Taxonomy" id="363999"/>
    <lineage>
        <taxon>Eukaryota</taxon>
        <taxon>Fungi</taxon>
        <taxon>Dikarya</taxon>
        <taxon>Ascomycota</taxon>
        <taxon>Pezizomycotina</taxon>
        <taxon>Sordariomycetes</taxon>
        <taxon>Xylariomycetidae</taxon>
        <taxon>Xylariales</taxon>
        <taxon>Xylariaceae</taxon>
        <taxon>Xylaria</taxon>
    </lineage>
</organism>
<dbReference type="InterPro" id="IPR051911">
    <property type="entry name" value="SDR_oxidoreductase"/>
</dbReference>
<evidence type="ECO:0000256" key="1">
    <source>
        <dbReference type="ARBA" id="ARBA00006484"/>
    </source>
</evidence>
<dbReference type="Gene3D" id="3.40.50.720">
    <property type="entry name" value="NAD(P)-binding Rossmann-like Domain"/>
    <property type="match status" value="1"/>
</dbReference>
<comment type="similarity">
    <text evidence="1">Belongs to the short-chain dehydrogenases/reductases (SDR) family.</text>
</comment>
<dbReference type="AlphaFoldDB" id="A0A439D4T2"/>
<accession>A0A439D4T2</accession>
<evidence type="ECO:0000259" key="3">
    <source>
        <dbReference type="Pfam" id="PF12146"/>
    </source>
</evidence>
<dbReference type="Proteomes" id="UP000286045">
    <property type="component" value="Unassembled WGS sequence"/>
</dbReference>
<protein>
    <recommendedName>
        <fullName evidence="3">Serine aminopeptidase S33 domain-containing protein</fullName>
    </recommendedName>
</protein>
<dbReference type="SUPFAM" id="SSF53474">
    <property type="entry name" value="alpha/beta-Hydrolases"/>
    <property type="match status" value="1"/>
</dbReference>
<name>A0A439D4T2_9PEZI</name>
<dbReference type="PRINTS" id="PR00080">
    <property type="entry name" value="SDRFAMILY"/>
</dbReference>
<keyword evidence="2" id="KW-0560">Oxidoreductase</keyword>
<dbReference type="STRING" id="363999.A0A439D4T2"/>
<evidence type="ECO:0000313" key="4">
    <source>
        <dbReference type="EMBL" id="RWA09412.1"/>
    </source>
</evidence>
<dbReference type="InterPro" id="IPR002347">
    <property type="entry name" value="SDR_fam"/>
</dbReference>
<dbReference type="PANTHER" id="PTHR43976">
    <property type="entry name" value="SHORT CHAIN DEHYDROGENASE"/>
    <property type="match status" value="1"/>
</dbReference>
<dbReference type="InterPro" id="IPR036291">
    <property type="entry name" value="NAD(P)-bd_dom_sf"/>
</dbReference>
<dbReference type="InterPro" id="IPR029058">
    <property type="entry name" value="AB_hydrolase_fold"/>
</dbReference>
<comment type="caution">
    <text evidence="4">The sequence shown here is derived from an EMBL/GenBank/DDBJ whole genome shotgun (WGS) entry which is preliminary data.</text>
</comment>
<dbReference type="EMBL" id="RYZI01000155">
    <property type="protein sequence ID" value="RWA09412.1"/>
    <property type="molecule type" value="Genomic_DNA"/>
</dbReference>
<gene>
    <name evidence="4" type="ORF">EKO27_g5691</name>
</gene>
<dbReference type="GO" id="GO:0016491">
    <property type="term" value="F:oxidoreductase activity"/>
    <property type="evidence" value="ECO:0007669"/>
    <property type="project" value="UniProtKB-KW"/>
</dbReference>
<dbReference type="Pfam" id="PF00106">
    <property type="entry name" value="adh_short"/>
    <property type="match status" value="1"/>
</dbReference>
<keyword evidence="5" id="KW-1185">Reference proteome</keyword>
<proteinExistence type="inferred from homology"/>
<dbReference type="PANTHER" id="PTHR43976:SF16">
    <property type="entry name" value="SHORT-CHAIN DEHYDROGENASE_REDUCTASE FAMILY PROTEIN"/>
    <property type="match status" value="1"/>
</dbReference>
<dbReference type="SUPFAM" id="SSF51735">
    <property type="entry name" value="NAD(P)-binding Rossmann-fold domains"/>
    <property type="match status" value="1"/>
</dbReference>
<reference evidence="4 5" key="1">
    <citation type="submission" date="2018-12" db="EMBL/GenBank/DDBJ databases">
        <title>Draft genome sequence of Xylaria grammica IHI A82.</title>
        <authorList>
            <person name="Buettner E."/>
            <person name="Kellner H."/>
        </authorList>
    </citation>
    <scope>NUCLEOTIDE SEQUENCE [LARGE SCALE GENOMIC DNA]</scope>
    <source>
        <strain evidence="4 5">IHI A82</strain>
    </source>
</reference>
<dbReference type="Pfam" id="PF12146">
    <property type="entry name" value="Hydrolase_4"/>
    <property type="match status" value="1"/>
</dbReference>
<dbReference type="PRINTS" id="PR00081">
    <property type="entry name" value="GDHRDH"/>
</dbReference>
<dbReference type="InterPro" id="IPR022742">
    <property type="entry name" value="Hydrolase_4"/>
</dbReference>
<evidence type="ECO:0000313" key="5">
    <source>
        <dbReference type="Proteomes" id="UP000286045"/>
    </source>
</evidence>
<dbReference type="Gene3D" id="1.10.10.800">
    <property type="match status" value="1"/>
</dbReference>